<dbReference type="SUPFAM" id="SSF53254">
    <property type="entry name" value="Phosphoglycerate mutase-like"/>
    <property type="match status" value="1"/>
</dbReference>
<dbReference type="InterPro" id="IPR050645">
    <property type="entry name" value="Histidine_acid_phosphatase"/>
</dbReference>
<dbReference type="InterPro" id="IPR000560">
    <property type="entry name" value="His_Pase_clade-2"/>
</dbReference>
<gene>
    <name evidence="3" type="ORF">PAXINDRAFT_12617</name>
</gene>
<reference evidence="4" key="2">
    <citation type="submission" date="2015-01" db="EMBL/GenBank/DDBJ databases">
        <title>Evolutionary Origins and Diversification of the Mycorrhizal Mutualists.</title>
        <authorList>
            <consortium name="DOE Joint Genome Institute"/>
            <consortium name="Mycorrhizal Genomics Consortium"/>
            <person name="Kohler A."/>
            <person name="Kuo A."/>
            <person name="Nagy L.G."/>
            <person name="Floudas D."/>
            <person name="Copeland A."/>
            <person name="Barry K.W."/>
            <person name="Cichocki N."/>
            <person name="Veneault-Fourrey C."/>
            <person name="LaButti K."/>
            <person name="Lindquist E.A."/>
            <person name="Lipzen A."/>
            <person name="Lundell T."/>
            <person name="Morin E."/>
            <person name="Murat C."/>
            <person name="Riley R."/>
            <person name="Ohm R."/>
            <person name="Sun H."/>
            <person name="Tunlid A."/>
            <person name="Henrissat B."/>
            <person name="Grigoriev I.V."/>
            <person name="Hibbett D.S."/>
            <person name="Martin F."/>
        </authorList>
    </citation>
    <scope>NUCLEOTIDE SEQUENCE [LARGE SCALE GENOMIC DNA]</scope>
    <source>
        <strain evidence="4">ATCC 200175</strain>
    </source>
</reference>
<dbReference type="PANTHER" id="PTHR11567">
    <property type="entry name" value="ACID PHOSPHATASE-RELATED"/>
    <property type="match status" value="1"/>
</dbReference>
<dbReference type="HOGENOM" id="CLU_030431_3_1_1"/>
<dbReference type="Gene3D" id="3.40.50.1240">
    <property type="entry name" value="Phosphoglycerate mutase-like"/>
    <property type="match status" value="1"/>
</dbReference>
<evidence type="ECO:0000313" key="3">
    <source>
        <dbReference type="EMBL" id="KIJ14520.1"/>
    </source>
</evidence>
<reference evidence="3 4" key="1">
    <citation type="submission" date="2014-06" db="EMBL/GenBank/DDBJ databases">
        <authorList>
            <consortium name="DOE Joint Genome Institute"/>
            <person name="Kuo A."/>
            <person name="Kohler A."/>
            <person name="Nagy L.G."/>
            <person name="Floudas D."/>
            <person name="Copeland A."/>
            <person name="Barry K.W."/>
            <person name="Cichocki N."/>
            <person name="Veneault-Fourrey C."/>
            <person name="LaButti K."/>
            <person name="Lindquist E.A."/>
            <person name="Lipzen A."/>
            <person name="Lundell T."/>
            <person name="Morin E."/>
            <person name="Murat C."/>
            <person name="Sun H."/>
            <person name="Tunlid A."/>
            <person name="Henrissat B."/>
            <person name="Grigoriev I.V."/>
            <person name="Hibbett D.S."/>
            <person name="Martin F."/>
            <person name="Nordberg H.P."/>
            <person name="Cantor M.N."/>
            <person name="Hua S.X."/>
        </authorList>
    </citation>
    <scope>NUCLEOTIDE SEQUENCE [LARGE SCALE GENOMIC DNA]</scope>
    <source>
        <strain evidence="3 4">ATCC 200175</strain>
    </source>
</reference>
<dbReference type="InterPro" id="IPR033379">
    <property type="entry name" value="Acid_Pase_AS"/>
</dbReference>
<dbReference type="CDD" id="cd07061">
    <property type="entry name" value="HP_HAP_like"/>
    <property type="match status" value="1"/>
</dbReference>
<protein>
    <recommendedName>
        <fullName evidence="5">Acid phosphatase</fullName>
    </recommendedName>
</protein>
<keyword evidence="4" id="KW-1185">Reference proteome</keyword>
<dbReference type="EMBL" id="KN819342">
    <property type="protein sequence ID" value="KIJ14520.1"/>
    <property type="molecule type" value="Genomic_DNA"/>
</dbReference>
<proteinExistence type="inferred from homology"/>
<sequence length="463" mass="51489">MVAGSKRVDGSLLVEAPLDVEGYPETPAGLKLEQVHVYVRHGERTPVRARMADPPASIPEIWQMCTVARRFRETVDSTATPGEPGAEGLWFKKGVETRDGRTAPNVCLLGDLTDVGKESTYKFGVALRKLYVEKLGFLPGTLQSENQAYFRSVDIPPSVYMFADCVRSPSSTNLSRTIESIEHIVHGLYPQTHCAADVIPSILVRNKVDETIVSNILSCPQLGLLESQFAAAAAARWNPRLQTLDKKLSKYINGKPIRVDGSPRTSGILDTVRSAAAHGIEVPDHFWDPEVIDLIETAVSDEWFTIKSEEGRRLGMGRLLAEVSTKMQNKIEQAKADPLKILVYGTHDSTLAALCNTFDVFDDKWPPFTSSVTFELFKKQLQPERRSSLQTLLGGLWKSHSAEEHYIRMRYKNKNMVLPICAGEGKHLPGSPEFCTFSAFRERVKELTPANWTAECSPRTGFV</sequence>
<evidence type="ECO:0000313" key="4">
    <source>
        <dbReference type="Proteomes" id="UP000053647"/>
    </source>
</evidence>
<dbReference type="PROSITE" id="PS00778">
    <property type="entry name" value="HIS_ACID_PHOSPHAT_2"/>
    <property type="match status" value="1"/>
</dbReference>
<dbReference type="Proteomes" id="UP000053647">
    <property type="component" value="Unassembled WGS sequence"/>
</dbReference>
<accession>A0A0C9TFT7</accession>
<dbReference type="OrthoDB" id="10257284at2759"/>
<dbReference type="PANTHER" id="PTHR11567:SF110">
    <property type="entry name" value="2-PHOSPHOXYLOSE PHOSPHATASE 1"/>
    <property type="match status" value="1"/>
</dbReference>
<evidence type="ECO:0000256" key="1">
    <source>
        <dbReference type="ARBA" id="ARBA00005375"/>
    </source>
</evidence>
<keyword evidence="2" id="KW-0378">Hydrolase</keyword>
<dbReference type="AlphaFoldDB" id="A0A0C9TFT7"/>
<dbReference type="GO" id="GO:0016791">
    <property type="term" value="F:phosphatase activity"/>
    <property type="evidence" value="ECO:0007669"/>
    <property type="project" value="TreeGrafter"/>
</dbReference>
<evidence type="ECO:0008006" key="5">
    <source>
        <dbReference type="Google" id="ProtNLM"/>
    </source>
</evidence>
<comment type="similarity">
    <text evidence="1">Belongs to the histidine acid phosphatase family.</text>
</comment>
<name>A0A0C9TFT7_PAXIN</name>
<dbReference type="InterPro" id="IPR029033">
    <property type="entry name" value="His_PPase_superfam"/>
</dbReference>
<evidence type="ECO:0000256" key="2">
    <source>
        <dbReference type="ARBA" id="ARBA00022801"/>
    </source>
</evidence>
<organism evidence="3 4">
    <name type="scientific">Paxillus involutus ATCC 200175</name>
    <dbReference type="NCBI Taxonomy" id="664439"/>
    <lineage>
        <taxon>Eukaryota</taxon>
        <taxon>Fungi</taxon>
        <taxon>Dikarya</taxon>
        <taxon>Basidiomycota</taxon>
        <taxon>Agaricomycotina</taxon>
        <taxon>Agaricomycetes</taxon>
        <taxon>Agaricomycetidae</taxon>
        <taxon>Boletales</taxon>
        <taxon>Paxilineae</taxon>
        <taxon>Paxillaceae</taxon>
        <taxon>Paxillus</taxon>
    </lineage>
</organism>
<dbReference type="Pfam" id="PF00328">
    <property type="entry name" value="His_Phos_2"/>
    <property type="match status" value="2"/>
</dbReference>